<accession>A0A830I354</accession>
<dbReference type="AlphaFoldDB" id="A0A830I354"/>
<dbReference type="Proteomes" id="UP000660262">
    <property type="component" value="Unassembled WGS sequence"/>
</dbReference>
<dbReference type="PANTHER" id="PTHR48104:SF30">
    <property type="entry name" value="METACASPASE-1"/>
    <property type="match status" value="1"/>
</dbReference>
<dbReference type="InterPro" id="IPR050452">
    <property type="entry name" value="Metacaspase"/>
</dbReference>
<evidence type="ECO:0000259" key="3">
    <source>
        <dbReference type="Pfam" id="PF00656"/>
    </source>
</evidence>
<evidence type="ECO:0000256" key="1">
    <source>
        <dbReference type="ARBA" id="ARBA00009005"/>
    </source>
</evidence>
<feature type="compositionally biased region" description="Low complexity" evidence="2">
    <location>
        <begin position="430"/>
        <end position="439"/>
    </location>
</feature>
<keyword evidence="5" id="KW-1185">Reference proteome</keyword>
<dbReference type="GO" id="GO:0004197">
    <property type="term" value="F:cysteine-type endopeptidase activity"/>
    <property type="evidence" value="ECO:0007669"/>
    <property type="project" value="InterPro"/>
</dbReference>
<evidence type="ECO:0000313" key="5">
    <source>
        <dbReference type="Proteomes" id="UP000660262"/>
    </source>
</evidence>
<dbReference type="InterPro" id="IPR029030">
    <property type="entry name" value="Caspase-like_dom_sf"/>
</dbReference>
<dbReference type="GO" id="GO:0006508">
    <property type="term" value="P:proteolysis"/>
    <property type="evidence" value="ECO:0007669"/>
    <property type="project" value="InterPro"/>
</dbReference>
<reference evidence="4" key="1">
    <citation type="submission" date="2020-10" db="EMBL/GenBank/DDBJ databases">
        <title>Unveiling of a novel bifunctional photoreceptor, Dualchrome1, isolated from a cosmopolitan green alga.</title>
        <authorList>
            <person name="Suzuki S."/>
            <person name="Kawachi M."/>
        </authorList>
    </citation>
    <scope>NUCLEOTIDE SEQUENCE</scope>
    <source>
        <strain evidence="4">NIES 2893</strain>
    </source>
</reference>
<feature type="domain" description="Peptidase C14 caspase" evidence="3">
    <location>
        <begin position="172"/>
        <end position="422"/>
    </location>
</feature>
<evidence type="ECO:0000256" key="2">
    <source>
        <dbReference type="SAM" id="MobiDB-lite"/>
    </source>
</evidence>
<dbReference type="InterPro" id="IPR011600">
    <property type="entry name" value="Pept_C14_caspase"/>
</dbReference>
<dbReference type="Gene3D" id="3.40.50.12660">
    <property type="match status" value="1"/>
</dbReference>
<gene>
    <name evidence="4" type="ORF">PPROV_001019700</name>
</gene>
<dbReference type="PANTHER" id="PTHR48104">
    <property type="entry name" value="METACASPASE-4"/>
    <property type="match status" value="1"/>
</dbReference>
<comment type="caution">
    <text evidence="4">The sequence shown here is derived from an EMBL/GenBank/DDBJ whole genome shotgun (WGS) entry which is preliminary data.</text>
</comment>
<organism evidence="4 5">
    <name type="scientific">Pycnococcus provasolii</name>
    <dbReference type="NCBI Taxonomy" id="41880"/>
    <lineage>
        <taxon>Eukaryota</taxon>
        <taxon>Viridiplantae</taxon>
        <taxon>Chlorophyta</taxon>
        <taxon>Pseudoscourfieldiophyceae</taxon>
        <taxon>Pseudoscourfieldiales</taxon>
        <taxon>Pycnococcaceae</taxon>
        <taxon>Pycnococcus</taxon>
    </lineage>
</organism>
<feature type="region of interest" description="Disordered" evidence="2">
    <location>
        <begin position="420"/>
        <end position="439"/>
    </location>
</feature>
<dbReference type="SUPFAM" id="SSF52129">
    <property type="entry name" value="Caspase-like"/>
    <property type="match status" value="1"/>
</dbReference>
<feature type="compositionally biased region" description="Low complexity" evidence="2">
    <location>
        <begin position="143"/>
        <end position="159"/>
    </location>
</feature>
<name>A0A830I354_9CHLO</name>
<protein>
    <recommendedName>
        <fullName evidence="3">Peptidase C14 caspase domain-containing protein</fullName>
    </recommendedName>
</protein>
<dbReference type="EMBL" id="BNJQ01000034">
    <property type="protein sequence ID" value="GHP11469.1"/>
    <property type="molecule type" value="Genomic_DNA"/>
</dbReference>
<feature type="region of interest" description="Disordered" evidence="2">
    <location>
        <begin position="129"/>
        <end position="167"/>
    </location>
</feature>
<dbReference type="GO" id="GO:0005737">
    <property type="term" value="C:cytoplasm"/>
    <property type="evidence" value="ECO:0007669"/>
    <property type="project" value="TreeGrafter"/>
</dbReference>
<dbReference type="Pfam" id="PF00656">
    <property type="entry name" value="Peptidase_C14"/>
    <property type="match status" value="1"/>
</dbReference>
<dbReference type="OrthoDB" id="3223806at2759"/>
<comment type="similarity">
    <text evidence="1">Belongs to the peptidase C14B family.</text>
</comment>
<sequence>MVSARLLLNPVAVTKTSISIIAVLALLKKKKKKNLKEKNINTNTTTTRRSISGIMMSNSSSSGVSHWQWLRLLQACFGWVRRPMSTAAATKVLMAATPFVKVYLPQVSGFVGFGAADDSDYESKITLVDEQDEEEEAPPPPSSSSSSRLSAQLISSSSGTTGGGGGAAARRRRRALLIGINYNNNPKAKLGGCVNDTTFMKYCLQKNFQYKDFVMMNEDSQDPKMIPTRANILREMRALVANCQDGDHLFFHYSGHGAQEPCASAGEELDGMNETILPVDFETSGTIHDDEIYQVLIDPLPRGVKMHLIFDSCHSGTISDLPYAAILPTQAAGNGKFRWMLCQPKDMEIRKIAGEAVCFSGCEESQTSADTSLLSGGVTRTGACTYAFVQAVEENAKQPSHAHMSYGHLLARMREVIESANERARGSSSTTTTNNNLQTTNPLLQGLQQIYGAYIEAEQQHQGGRASGTTGGLNSMLMSAMISLANGSSSSPLLTQKPQVCASHAFNLATRPLDL</sequence>
<proteinExistence type="inferred from homology"/>
<evidence type="ECO:0000313" key="4">
    <source>
        <dbReference type="EMBL" id="GHP11469.1"/>
    </source>
</evidence>